<evidence type="ECO:0000259" key="11">
    <source>
        <dbReference type="Pfam" id="PF05746"/>
    </source>
</evidence>
<dbReference type="GO" id="GO:0004814">
    <property type="term" value="F:arginine-tRNA ligase activity"/>
    <property type="evidence" value="ECO:0007669"/>
    <property type="project" value="InterPro"/>
</dbReference>
<dbReference type="AlphaFoldDB" id="A0A562WS31"/>
<evidence type="ECO:0000256" key="3">
    <source>
        <dbReference type="ARBA" id="ARBA00022490"/>
    </source>
</evidence>
<keyword evidence="13" id="KW-1185">Reference proteome</keyword>
<dbReference type="GO" id="GO:0006426">
    <property type="term" value="P:glycyl-tRNA aminoacylation"/>
    <property type="evidence" value="ECO:0007669"/>
    <property type="project" value="UniProtKB-UniRule"/>
</dbReference>
<evidence type="ECO:0000256" key="4">
    <source>
        <dbReference type="ARBA" id="ARBA00022598"/>
    </source>
</evidence>
<dbReference type="OrthoDB" id="9775440at2"/>
<comment type="subunit">
    <text evidence="10">Tetramer of two alpha and two beta subunits.</text>
</comment>
<keyword evidence="8 10" id="KW-0030">Aminoacyl-tRNA synthetase</keyword>
<dbReference type="PANTHER" id="PTHR30075:SF2">
    <property type="entry name" value="GLYCINE--TRNA LIGASE, CHLOROPLASTIC_MITOCHONDRIAL 2"/>
    <property type="match status" value="1"/>
</dbReference>
<evidence type="ECO:0000256" key="5">
    <source>
        <dbReference type="ARBA" id="ARBA00022741"/>
    </source>
</evidence>
<evidence type="ECO:0000256" key="7">
    <source>
        <dbReference type="ARBA" id="ARBA00022917"/>
    </source>
</evidence>
<comment type="catalytic activity">
    <reaction evidence="9 10">
        <text>tRNA(Gly) + glycine + ATP = glycyl-tRNA(Gly) + AMP + diphosphate</text>
        <dbReference type="Rhea" id="RHEA:16013"/>
        <dbReference type="Rhea" id="RHEA-COMP:9664"/>
        <dbReference type="Rhea" id="RHEA-COMP:9683"/>
        <dbReference type="ChEBI" id="CHEBI:30616"/>
        <dbReference type="ChEBI" id="CHEBI:33019"/>
        <dbReference type="ChEBI" id="CHEBI:57305"/>
        <dbReference type="ChEBI" id="CHEBI:78442"/>
        <dbReference type="ChEBI" id="CHEBI:78522"/>
        <dbReference type="ChEBI" id="CHEBI:456215"/>
        <dbReference type="EC" id="6.1.1.14"/>
    </reaction>
</comment>
<evidence type="ECO:0000256" key="9">
    <source>
        <dbReference type="ARBA" id="ARBA00047937"/>
    </source>
</evidence>
<dbReference type="NCBIfam" id="TIGR00211">
    <property type="entry name" value="glyS"/>
    <property type="match status" value="1"/>
</dbReference>
<evidence type="ECO:0000256" key="8">
    <source>
        <dbReference type="ARBA" id="ARBA00023146"/>
    </source>
</evidence>
<dbReference type="Pfam" id="PF02092">
    <property type="entry name" value="tRNA_synt_2f"/>
    <property type="match status" value="1"/>
</dbReference>
<dbReference type="Pfam" id="PF05746">
    <property type="entry name" value="DALR_1"/>
    <property type="match status" value="1"/>
</dbReference>
<dbReference type="HAMAP" id="MF_00255">
    <property type="entry name" value="Gly_tRNA_synth_beta"/>
    <property type="match status" value="1"/>
</dbReference>
<comment type="subcellular location">
    <subcellularLocation>
        <location evidence="1 10">Cytoplasm</location>
    </subcellularLocation>
</comment>
<dbReference type="GO" id="GO:0005524">
    <property type="term" value="F:ATP binding"/>
    <property type="evidence" value="ECO:0007669"/>
    <property type="project" value="UniProtKB-UniRule"/>
</dbReference>
<dbReference type="EMBL" id="VLLN01000002">
    <property type="protein sequence ID" value="TWJ32980.1"/>
    <property type="molecule type" value="Genomic_DNA"/>
</dbReference>
<proteinExistence type="inferred from homology"/>
<evidence type="ECO:0000256" key="2">
    <source>
        <dbReference type="ARBA" id="ARBA00008226"/>
    </source>
</evidence>
<keyword evidence="4 10" id="KW-0436">Ligase</keyword>
<keyword evidence="6 10" id="KW-0067">ATP-binding</keyword>
<feature type="domain" description="DALR anticodon binding" evidence="11">
    <location>
        <begin position="584"/>
        <end position="676"/>
    </location>
</feature>
<dbReference type="RefSeq" id="WP_145017543.1">
    <property type="nucleotide sequence ID" value="NZ_VLLN01000002.1"/>
</dbReference>
<keyword evidence="5 10" id="KW-0547">Nucleotide-binding</keyword>
<evidence type="ECO:0000313" key="13">
    <source>
        <dbReference type="Proteomes" id="UP000319449"/>
    </source>
</evidence>
<comment type="similarity">
    <text evidence="2 10">Belongs to the class-II aminoacyl-tRNA synthetase family.</text>
</comment>
<dbReference type="GO" id="GO:0006420">
    <property type="term" value="P:arginyl-tRNA aminoacylation"/>
    <property type="evidence" value="ECO:0007669"/>
    <property type="project" value="InterPro"/>
</dbReference>
<dbReference type="GO" id="GO:0005829">
    <property type="term" value="C:cytosol"/>
    <property type="evidence" value="ECO:0007669"/>
    <property type="project" value="TreeGrafter"/>
</dbReference>
<comment type="caution">
    <text evidence="12">The sequence shown here is derived from an EMBL/GenBank/DDBJ whole genome shotgun (WGS) entry which is preliminary data.</text>
</comment>
<evidence type="ECO:0000256" key="6">
    <source>
        <dbReference type="ARBA" id="ARBA00022840"/>
    </source>
</evidence>
<keyword evidence="3 10" id="KW-0963">Cytoplasm</keyword>
<dbReference type="EC" id="6.1.1.14" evidence="10"/>
<organism evidence="12 13">
    <name type="scientific">Geobacter argillaceus</name>
    <dbReference type="NCBI Taxonomy" id="345631"/>
    <lineage>
        <taxon>Bacteria</taxon>
        <taxon>Pseudomonadati</taxon>
        <taxon>Thermodesulfobacteriota</taxon>
        <taxon>Desulfuromonadia</taxon>
        <taxon>Geobacterales</taxon>
        <taxon>Geobacteraceae</taxon>
        <taxon>Geobacter</taxon>
    </lineage>
</organism>
<sequence>MSTKELFLEIGTEEIPAGFLPKAMADMEALIKKELENARLGFGEIRTLATPRRLALSVKDIPAIQPDAEITAMGPAKSIAFGPDNKPTKAAEGFARGQGVDVTSLQLIATDKGEYVAAVKKETGRPTPDLLAEMLPRLIATIPFKKSMRWGDFDVRFARPIHWIVALFDRVVVPFTFGPIASGDISRGHRFMANQQFPVRDFVHYVEECERHFVIPDPEQRKETIRREIHRVAKAAGGHLLPDEGLLDEVTYLVEYPSVVHGTFPADFLKVPKEVLITSMRSHQRYFSIVDDNGKLLPGFITINNTLTEDPTVVVKGNERVLRARLSDARFFFDEDRKVKLETRVESLKSVVYQQKLGTSFEKMERFRALAEGLADRLNPAVKAKTSRAAFLCKADLVSGMVGEFPEVQGIMGREYALLEGEDAAVATAIAEHYLPTQAGGDLPASDIGAFVSIADKLDTICGCFGVGLIPTGSADPYALRRSALGVINIILDREYRLSLESLTDAALGLLAAKLTRPAADVKTDVLEFFKGRFVNLLADRYPTDAVDAAVAAGCDDLVDTTARIGALAAFKGRDDFEPLAVAFKRVGNIVKDGTDAAVQAGLFQDVVEGELHATFLEVQDKVVAAVASRDYVVALAEIATLRGPVDQFFDKVMVMAEDEQVRTNRLALLTSIARLFGGIADFSRITT</sequence>
<dbReference type="Proteomes" id="UP000319449">
    <property type="component" value="Unassembled WGS sequence"/>
</dbReference>
<dbReference type="PROSITE" id="PS50861">
    <property type="entry name" value="AA_TRNA_LIGASE_II_GLYAB"/>
    <property type="match status" value="1"/>
</dbReference>
<gene>
    <name evidence="10" type="primary">glyS</name>
    <name evidence="12" type="ORF">JN12_00391</name>
</gene>
<dbReference type="SUPFAM" id="SSF109604">
    <property type="entry name" value="HD-domain/PDEase-like"/>
    <property type="match status" value="1"/>
</dbReference>
<dbReference type="InterPro" id="IPR008909">
    <property type="entry name" value="DALR_anticod-bd"/>
</dbReference>
<evidence type="ECO:0000256" key="10">
    <source>
        <dbReference type="HAMAP-Rule" id="MF_00255"/>
    </source>
</evidence>
<dbReference type="GO" id="GO:0004820">
    <property type="term" value="F:glycine-tRNA ligase activity"/>
    <property type="evidence" value="ECO:0007669"/>
    <property type="project" value="UniProtKB-UniRule"/>
</dbReference>
<name>A0A562WS31_9BACT</name>
<evidence type="ECO:0000313" key="12">
    <source>
        <dbReference type="EMBL" id="TWJ32980.1"/>
    </source>
</evidence>
<accession>A0A562WS31</accession>
<dbReference type="PRINTS" id="PR01045">
    <property type="entry name" value="TRNASYNTHGB"/>
</dbReference>
<keyword evidence="7 10" id="KW-0648">Protein biosynthesis</keyword>
<dbReference type="InterPro" id="IPR006194">
    <property type="entry name" value="Gly-tRNA-synth_heterodimer"/>
</dbReference>
<dbReference type="InterPro" id="IPR015944">
    <property type="entry name" value="Gly-tRNA-synth_bsu"/>
</dbReference>
<reference evidence="12 13" key="1">
    <citation type="submission" date="2019-07" db="EMBL/GenBank/DDBJ databases">
        <title>Genomic Encyclopedia of Archaeal and Bacterial Type Strains, Phase II (KMG-II): from individual species to whole genera.</title>
        <authorList>
            <person name="Goeker M."/>
        </authorList>
    </citation>
    <scope>NUCLEOTIDE SEQUENCE [LARGE SCALE GENOMIC DNA]</scope>
    <source>
        <strain evidence="12 13">ATCC BAA-1139</strain>
    </source>
</reference>
<protein>
    <recommendedName>
        <fullName evidence="10">Glycine--tRNA ligase beta subunit</fullName>
        <ecNumber evidence="10">6.1.1.14</ecNumber>
    </recommendedName>
    <alternativeName>
        <fullName evidence="10">Glycyl-tRNA synthetase beta subunit</fullName>
        <shortName evidence="10">GlyRS</shortName>
    </alternativeName>
</protein>
<evidence type="ECO:0000256" key="1">
    <source>
        <dbReference type="ARBA" id="ARBA00004496"/>
    </source>
</evidence>
<dbReference type="PANTHER" id="PTHR30075">
    <property type="entry name" value="GLYCYL-TRNA SYNTHETASE"/>
    <property type="match status" value="1"/>
</dbReference>